<protein>
    <submittedName>
        <fullName evidence="3">Uncharacterized protein</fullName>
    </submittedName>
</protein>
<keyword evidence="2" id="KW-0472">Membrane</keyword>
<proteinExistence type="predicted"/>
<feature type="compositionally biased region" description="Basic and acidic residues" evidence="1">
    <location>
        <begin position="63"/>
        <end position="78"/>
    </location>
</feature>
<comment type="caution">
    <text evidence="3">The sequence shown here is derived from an EMBL/GenBank/DDBJ whole genome shotgun (WGS) entry which is preliminary data.</text>
</comment>
<keyword evidence="2" id="KW-1133">Transmembrane helix</keyword>
<keyword evidence="4" id="KW-1185">Reference proteome</keyword>
<dbReference type="RefSeq" id="WP_129985852.1">
    <property type="nucleotide sequence ID" value="NZ_SDPU01000012.1"/>
</dbReference>
<feature type="transmembrane region" description="Helical" evidence="2">
    <location>
        <begin position="34"/>
        <end position="53"/>
    </location>
</feature>
<evidence type="ECO:0000256" key="2">
    <source>
        <dbReference type="SAM" id="Phobius"/>
    </source>
</evidence>
<sequence length="87" mass="9312">MNALSTFVATIMDVVVLAARQAPEPEDVKAGWLGFAVWLGLVVAVVLLCFSFVKQLRKVNFEEKDPDAAEGGPERDTDTPNPHGSAG</sequence>
<evidence type="ECO:0000313" key="3">
    <source>
        <dbReference type="EMBL" id="RYU14228.1"/>
    </source>
</evidence>
<evidence type="ECO:0000313" key="4">
    <source>
        <dbReference type="Proteomes" id="UP000291189"/>
    </source>
</evidence>
<dbReference type="AlphaFoldDB" id="A0A4Q5J8H6"/>
<dbReference type="EMBL" id="SDPU01000012">
    <property type="protein sequence ID" value="RYU14228.1"/>
    <property type="molecule type" value="Genomic_DNA"/>
</dbReference>
<accession>A0A4Q5J8H6</accession>
<feature type="region of interest" description="Disordered" evidence="1">
    <location>
        <begin position="63"/>
        <end position="87"/>
    </location>
</feature>
<name>A0A4Q5J8H6_9ACTN</name>
<organism evidence="3 4">
    <name type="scientific">Nocardioides iriomotensis</name>
    <dbReference type="NCBI Taxonomy" id="715784"/>
    <lineage>
        <taxon>Bacteria</taxon>
        <taxon>Bacillati</taxon>
        <taxon>Actinomycetota</taxon>
        <taxon>Actinomycetes</taxon>
        <taxon>Propionibacteriales</taxon>
        <taxon>Nocardioidaceae</taxon>
        <taxon>Nocardioides</taxon>
    </lineage>
</organism>
<evidence type="ECO:0000256" key="1">
    <source>
        <dbReference type="SAM" id="MobiDB-lite"/>
    </source>
</evidence>
<gene>
    <name evidence="3" type="ORF">ETU37_04815</name>
</gene>
<reference evidence="3 4" key="1">
    <citation type="submission" date="2019-01" db="EMBL/GenBank/DDBJ databases">
        <title>Nocardioides guangzhouensis sp. nov., an actinobacterium isolated from soil.</title>
        <authorList>
            <person name="Fu Y."/>
            <person name="Cai Y."/>
            <person name="Lin Z."/>
            <person name="Chen P."/>
        </authorList>
    </citation>
    <scope>NUCLEOTIDE SEQUENCE [LARGE SCALE GENOMIC DNA]</scope>
    <source>
        <strain evidence="3 4">NBRC 105384</strain>
    </source>
</reference>
<keyword evidence="2" id="KW-0812">Transmembrane</keyword>
<dbReference type="Proteomes" id="UP000291189">
    <property type="component" value="Unassembled WGS sequence"/>
</dbReference>